<feature type="transmembrane region" description="Helical" evidence="5">
    <location>
        <begin position="233"/>
        <end position="263"/>
    </location>
</feature>
<evidence type="ECO:0000313" key="7">
    <source>
        <dbReference type="RefSeq" id="XP_028147674.1"/>
    </source>
</evidence>
<feature type="transmembrane region" description="Helical" evidence="5">
    <location>
        <begin position="284"/>
        <end position="301"/>
    </location>
</feature>
<dbReference type="AlphaFoldDB" id="A0A6P7GDU7"/>
<feature type="transmembrane region" description="Helical" evidence="5">
    <location>
        <begin position="124"/>
        <end position="148"/>
    </location>
</feature>
<accession>A0A6P7GDU7</accession>
<dbReference type="InterPro" id="IPR017452">
    <property type="entry name" value="GPCR_Rhodpsn_7TM"/>
</dbReference>
<dbReference type="RefSeq" id="XP_028147674.1">
    <property type="nucleotide sequence ID" value="XM_028291873.1"/>
</dbReference>
<organism evidence="7">
    <name type="scientific">Diabrotica virgifera virgifera</name>
    <name type="common">western corn rootworm</name>
    <dbReference type="NCBI Taxonomy" id="50390"/>
    <lineage>
        <taxon>Eukaryota</taxon>
        <taxon>Metazoa</taxon>
        <taxon>Ecdysozoa</taxon>
        <taxon>Arthropoda</taxon>
        <taxon>Hexapoda</taxon>
        <taxon>Insecta</taxon>
        <taxon>Pterygota</taxon>
        <taxon>Neoptera</taxon>
        <taxon>Endopterygota</taxon>
        <taxon>Coleoptera</taxon>
        <taxon>Polyphaga</taxon>
        <taxon>Cucujiformia</taxon>
        <taxon>Chrysomeloidea</taxon>
        <taxon>Chrysomelidae</taxon>
        <taxon>Galerucinae</taxon>
        <taxon>Diabroticina</taxon>
        <taxon>Diabroticites</taxon>
        <taxon>Diabrotica</taxon>
    </lineage>
</organism>
<comment type="subcellular location">
    <subcellularLocation>
        <location evidence="1">Membrane</location>
    </subcellularLocation>
</comment>
<protein>
    <submittedName>
        <fullName evidence="7">Uncharacterized protein LOC114341089</fullName>
    </submittedName>
</protein>
<proteinExistence type="predicted"/>
<keyword evidence="4 5" id="KW-0472">Membrane</keyword>
<evidence type="ECO:0000256" key="1">
    <source>
        <dbReference type="ARBA" id="ARBA00004370"/>
    </source>
</evidence>
<name>A0A6P7GDU7_DIAVI</name>
<dbReference type="InParanoid" id="A0A6P7GDU7"/>
<feature type="transmembrane region" description="Helical" evidence="5">
    <location>
        <begin position="48"/>
        <end position="70"/>
    </location>
</feature>
<evidence type="ECO:0000259" key="6">
    <source>
        <dbReference type="PROSITE" id="PS50262"/>
    </source>
</evidence>
<evidence type="ECO:0000256" key="3">
    <source>
        <dbReference type="ARBA" id="ARBA00022989"/>
    </source>
</evidence>
<evidence type="ECO:0000256" key="5">
    <source>
        <dbReference type="SAM" id="Phobius"/>
    </source>
</evidence>
<feature type="transmembrane region" description="Helical" evidence="5">
    <location>
        <begin position="82"/>
        <end position="104"/>
    </location>
</feature>
<sequence>MGESAVQDNNATIYEGTFLSLNNDSSLNNVSDGVIERFENDPYLLPHWVLGLYFGFILIGSIADVIYVLALSRCKRNGTFSLLLQLTAVDAVSPVLAMIEILTINNQTWIFSHNLCPMYNGTEILVNSLQLWIIICINFHVISLWNLFKHESKRTKNPLVSCDDESNECLVTKRENTRAISIDYRRRKVDISVVIPSILIWFFCISLSIPSYTLSSSVKVKDNYVVCALLGSYYIQMFQILLLVFRVLLPIPLLLFSLIFLILKLSKTSLKDVKQILTKDFGELRVLLIFCICLTILYLATSFQRSLIHFWQINSQGFYSDITERFNVSSLYNNHLNISNNMSLTMLHYSCNTLRCALLLYLLPKFKEVLNNRVLSCHKIV</sequence>
<dbReference type="PROSITE" id="PS50262">
    <property type="entry name" value="G_PROTEIN_RECEP_F1_2"/>
    <property type="match status" value="1"/>
</dbReference>
<evidence type="ECO:0000256" key="2">
    <source>
        <dbReference type="ARBA" id="ARBA00022692"/>
    </source>
</evidence>
<reference evidence="7" key="1">
    <citation type="submission" date="2025-08" db="UniProtKB">
        <authorList>
            <consortium name="RefSeq"/>
        </authorList>
    </citation>
    <scope>IDENTIFICATION</scope>
    <source>
        <tissue evidence="7">Whole insect</tissue>
    </source>
</reference>
<keyword evidence="2 5" id="KW-0812">Transmembrane</keyword>
<gene>
    <name evidence="7" type="primary">LOC114341089</name>
</gene>
<keyword evidence="3 5" id="KW-1133">Transmembrane helix</keyword>
<evidence type="ECO:0000256" key="4">
    <source>
        <dbReference type="ARBA" id="ARBA00023136"/>
    </source>
</evidence>
<feature type="domain" description="G-protein coupled receptors family 1 profile" evidence="6">
    <location>
        <begin position="60"/>
        <end position="299"/>
    </location>
</feature>
<dbReference type="Gene3D" id="1.20.1070.10">
    <property type="entry name" value="Rhodopsin 7-helix transmembrane proteins"/>
    <property type="match status" value="1"/>
</dbReference>
<dbReference type="GO" id="GO:0016020">
    <property type="term" value="C:membrane"/>
    <property type="evidence" value="ECO:0007669"/>
    <property type="project" value="UniProtKB-SubCell"/>
</dbReference>
<feature type="transmembrane region" description="Helical" evidence="5">
    <location>
        <begin position="191"/>
        <end position="213"/>
    </location>
</feature>